<protein>
    <submittedName>
        <fullName evidence="2">Uncharacterized protein</fullName>
    </submittedName>
</protein>
<reference evidence="2 3" key="1">
    <citation type="submission" date="2023-09" db="EMBL/GenBank/DDBJ databases">
        <title>Nesidiocoris tenuis whole genome shotgun sequence.</title>
        <authorList>
            <person name="Shibata T."/>
            <person name="Shimoda M."/>
            <person name="Kobayashi T."/>
            <person name="Uehara T."/>
        </authorList>
    </citation>
    <scope>NUCLEOTIDE SEQUENCE [LARGE SCALE GENOMIC DNA]</scope>
    <source>
        <strain evidence="2 3">Japan</strain>
    </source>
</reference>
<evidence type="ECO:0000313" key="3">
    <source>
        <dbReference type="Proteomes" id="UP001307889"/>
    </source>
</evidence>
<accession>A0ABN7AY15</accession>
<organism evidence="2 3">
    <name type="scientific">Nesidiocoris tenuis</name>
    <dbReference type="NCBI Taxonomy" id="355587"/>
    <lineage>
        <taxon>Eukaryota</taxon>
        <taxon>Metazoa</taxon>
        <taxon>Ecdysozoa</taxon>
        <taxon>Arthropoda</taxon>
        <taxon>Hexapoda</taxon>
        <taxon>Insecta</taxon>
        <taxon>Pterygota</taxon>
        <taxon>Neoptera</taxon>
        <taxon>Paraneoptera</taxon>
        <taxon>Hemiptera</taxon>
        <taxon>Heteroptera</taxon>
        <taxon>Panheteroptera</taxon>
        <taxon>Cimicomorpha</taxon>
        <taxon>Miridae</taxon>
        <taxon>Dicyphina</taxon>
        <taxon>Nesidiocoris</taxon>
    </lineage>
</organism>
<dbReference type="Proteomes" id="UP001307889">
    <property type="component" value="Chromosome 7"/>
</dbReference>
<sequence length="99" mass="10416">MSPLQSCASPSINKCISGGNPSSAAVGFLARVHRLRPPPCSPSTTYGLNSPSIPPPPLRAPPLLNFPPEDERLQRNSALPAGARAAFQKGIFNVLTNLD</sequence>
<evidence type="ECO:0000313" key="2">
    <source>
        <dbReference type="EMBL" id="BES96257.1"/>
    </source>
</evidence>
<proteinExistence type="predicted"/>
<gene>
    <name evidence="2" type="ORF">NTJ_09066</name>
</gene>
<evidence type="ECO:0000256" key="1">
    <source>
        <dbReference type="SAM" id="MobiDB-lite"/>
    </source>
</evidence>
<dbReference type="EMBL" id="AP028915">
    <property type="protein sequence ID" value="BES96257.1"/>
    <property type="molecule type" value="Genomic_DNA"/>
</dbReference>
<feature type="region of interest" description="Disordered" evidence="1">
    <location>
        <begin position="39"/>
        <end position="58"/>
    </location>
</feature>
<keyword evidence="3" id="KW-1185">Reference proteome</keyword>
<name>A0ABN7AY15_9HEMI</name>